<protein>
    <submittedName>
        <fullName evidence="2">Uncharacterized protein</fullName>
    </submittedName>
</protein>
<proteinExistence type="predicted"/>
<evidence type="ECO:0000256" key="1">
    <source>
        <dbReference type="SAM" id="MobiDB-lite"/>
    </source>
</evidence>
<dbReference type="HOGENOM" id="CLU_170911_0_0_7"/>
<evidence type="ECO:0000313" key="2">
    <source>
        <dbReference type="EMBL" id="ETX01210.1"/>
    </source>
</evidence>
<dbReference type="Proteomes" id="UP000019141">
    <property type="component" value="Unassembled WGS sequence"/>
</dbReference>
<evidence type="ECO:0000313" key="3">
    <source>
        <dbReference type="Proteomes" id="UP000019141"/>
    </source>
</evidence>
<organism evidence="2 3">
    <name type="scientific">Entotheonella factor</name>
    <dbReference type="NCBI Taxonomy" id="1429438"/>
    <lineage>
        <taxon>Bacteria</taxon>
        <taxon>Pseudomonadati</taxon>
        <taxon>Nitrospinota/Tectimicrobiota group</taxon>
        <taxon>Candidatus Tectimicrobiota</taxon>
        <taxon>Candidatus Entotheonellia</taxon>
        <taxon>Candidatus Entotheonellales</taxon>
        <taxon>Candidatus Entotheonellaceae</taxon>
        <taxon>Candidatus Entotheonella</taxon>
    </lineage>
</organism>
<accession>W4LTL0</accession>
<comment type="caution">
    <text evidence="2">The sequence shown here is derived from an EMBL/GenBank/DDBJ whole genome shotgun (WGS) entry which is preliminary data.</text>
</comment>
<feature type="compositionally biased region" description="Low complexity" evidence="1">
    <location>
        <begin position="97"/>
        <end position="113"/>
    </location>
</feature>
<feature type="region of interest" description="Disordered" evidence="1">
    <location>
        <begin position="94"/>
        <end position="113"/>
    </location>
</feature>
<dbReference type="EMBL" id="AZHW01000259">
    <property type="protein sequence ID" value="ETX01210.1"/>
    <property type="molecule type" value="Genomic_DNA"/>
</dbReference>
<gene>
    <name evidence="2" type="ORF">ETSY1_08235</name>
</gene>
<reference evidence="2 3" key="1">
    <citation type="journal article" date="2014" name="Nature">
        <title>An environmental bacterial taxon with a large and distinct metabolic repertoire.</title>
        <authorList>
            <person name="Wilson M.C."/>
            <person name="Mori T."/>
            <person name="Ruckert C."/>
            <person name="Uria A.R."/>
            <person name="Helf M.J."/>
            <person name="Takada K."/>
            <person name="Gernert C."/>
            <person name="Steffens U.A."/>
            <person name="Heycke N."/>
            <person name="Schmitt S."/>
            <person name="Rinke C."/>
            <person name="Helfrich E.J."/>
            <person name="Brachmann A.O."/>
            <person name="Gurgui C."/>
            <person name="Wakimoto T."/>
            <person name="Kracht M."/>
            <person name="Crusemann M."/>
            <person name="Hentschel U."/>
            <person name="Abe I."/>
            <person name="Matsunaga S."/>
            <person name="Kalinowski J."/>
            <person name="Takeyama H."/>
            <person name="Piel J."/>
        </authorList>
    </citation>
    <scope>NUCLEOTIDE SEQUENCE [LARGE SCALE GENOMIC DNA]</scope>
    <source>
        <strain evidence="3">TSY1</strain>
    </source>
</reference>
<keyword evidence="3" id="KW-1185">Reference proteome</keyword>
<sequence>MANGGVIENGVKMVGEIVLPGASLFLDGDIKAGTGHAVVGLAAWAFMGPARFLVSANSFSKSVTDEHLHTHLLGMLNTTTSTVSDRVSGLWKSRAGADNASTDDSAEASAAPA</sequence>
<dbReference type="Pfam" id="PF19549">
    <property type="entry name" value="DUF6072"/>
    <property type="match status" value="1"/>
</dbReference>
<dbReference type="InterPro" id="IPR045718">
    <property type="entry name" value="DUF6072"/>
</dbReference>
<name>W4LTL0_ENTF1</name>
<dbReference type="AlphaFoldDB" id="W4LTL0"/>